<sequence>MANTCVFCGEKAGSREHVLPQWLRRQAPRASA</sequence>
<dbReference type="eggNOG" id="ENOG5032709">
    <property type="taxonomic scope" value="Bacteria"/>
</dbReference>
<gene>
    <name evidence="1" type="ORF">SSFG_07363</name>
</gene>
<evidence type="ECO:0000313" key="1">
    <source>
        <dbReference type="EMBL" id="EFE72128.2"/>
    </source>
</evidence>
<dbReference type="EMBL" id="DS999641">
    <property type="protein sequence ID" value="EFE72128.2"/>
    <property type="molecule type" value="Genomic_DNA"/>
</dbReference>
<dbReference type="Proteomes" id="UP000003824">
    <property type="component" value="Unassembled WGS sequence"/>
</dbReference>
<accession>D6AA33</accession>
<dbReference type="AlphaFoldDB" id="D6AA33"/>
<name>D6AA33_STRV1</name>
<proteinExistence type="predicted"/>
<protein>
    <submittedName>
        <fullName evidence="1">Predicted protein</fullName>
    </submittedName>
</protein>
<organism evidence="1 2">
    <name type="scientific">Streptomyces viridosporus (strain ATCC 14672 / DSM 40746 / JCM 4963 / KCTC 9882 / NRRL B-12104 / FH 1290)</name>
    <name type="common">Streptomyces ghanaensis</name>
    <dbReference type="NCBI Taxonomy" id="566461"/>
    <lineage>
        <taxon>Bacteria</taxon>
        <taxon>Bacillati</taxon>
        <taxon>Actinomycetota</taxon>
        <taxon>Actinomycetes</taxon>
        <taxon>Kitasatosporales</taxon>
        <taxon>Streptomycetaceae</taxon>
        <taxon>Streptomyces</taxon>
    </lineage>
</organism>
<evidence type="ECO:0000313" key="2">
    <source>
        <dbReference type="Proteomes" id="UP000003824"/>
    </source>
</evidence>
<reference evidence="2" key="1">
    <citation type="submission" date="2008-12" db="EMBL/GenBank/DDBJ databases">
        <title>Annotation of Streptomyces ghanaensis ATCC 14672.</title>
        <authorList>
            <consortium name="The Broad Institute Genome Sequencing Platform"/>
            <consortium name="Broad Institute Microbial Sequencing Center"/>
            <person name="Fischbach M."/>
            <person name="Ward D."/>
            <person name="Young S."/>
            <person name="Kodira C.D."/>
            <person name="Zeng Q."/>
            <person name="Koehrsen M."/>
            <person name="Godfrey P."/>
            <person name="Alvarado L."/>
            <person name="Berlin A.M."/>
            <person name="Borenstein D."/>
            <person name="Chen Z."/>
            <person name="Engels R."/>
            <person name="Freedman E."/>
            <person name="Gellesch M."/>
            <person name="Goldberg J."/>
            <person name="Griggs A."/>
            <person name="Gujja S."/>
            <person name="Heiman D.I."/>
            <person name="Hepburn T.A."/>
            <person name="Howarth C."/>
            <person name="Jen D."/>
            <person name="Larson L."/>
            <person name="Lewis B."/>
            <person name="Mehta T."/>
            <person name="Park D."/>
            <person name="Pearson M."/>
            <person name="Roberts A."/>
            <person name="Saif S."/>
            <person name="Shea T.D."/>
            <person name="Shenoy N."/>
            <person name="Sisk P."/>
            <person name="Stolte C."/>
            <person name="Sykes S.N."/>
            <person name="Walk T."/>
            <person name="White J."/>
            <person name="Yandava C."/>
            <person name="Straight P."/>
            <person name="Clardy J."/>
            <person name="Hung D."/>
            <person name="Kolter R."/>
            <person name="Mekalanos J."/>
            <person name="Walker S."/>
            <person name="Walsh C.T."/>
            <person name="Wieland B.L.C."/>
            <person name="Ilzarbe M."/>
            <person name="Galagan J."/>
            <person name="Nusbaum C."/>
            <person name="Birren B."/>
        </authorList>
    </citation>
    <scope>NUCLEOTIDE SEQUENCE [LARGE SCALE GENOMIC DNA]</scope>
    <source>
        <strain evidence="2">ATCC 14672 / DSM 40746 / JCM 4963 / KCTC 9882 / NRRL B-12104 / FH 1290</strain>
    </source>
</reference>